<organism evidence="11 12">
    <name type="scientific">Virgibacillus oceani</name>
    <dbReference type="NCBI Taxonomy" id="1479511"/>
    <lineage>
        <taxon>Bacteria</taxon>
        <taxon>Bacillati</taxon>
        <taxon>Bacillota</taxon>
        <taxon>Bacilli</taxon>
        <taxon>Bacillales</taxon>
        <taxon>Bacillaceae</taxon>
        <taxon>Virgibacillus</taxon>
    </lineage>
</organism>
<accession>A0A917M268</accession>
<evidence type="ECO:0000256" key="2">
    <source>
        <dbReference type="ARBA" id="ARBA00012438"/>
    </source>
</evidence>
<dbReference type="Gene3D" id="1.20.5.1930">
    <property type="match status" value="1"/>
</dbReference>
<comment type="caution">
    <text evidence="11">The sequence shown here is derived from an EMBL/GenBank/DDBJ whole genome shotgun (WGS) entry which is preliminary data.</text>
</comment>
<protein>
    <recommendedName>
        <fullName evidence="2">histidine kinase</fullName>
        <ecNumber evidence="2">2.7.13.3</ecNumber>
    </recommendedName>
</protein>
<dbReference type="SUPFAM" id="SSF55874">
    <property type="entry name" value="ATPase domain of HSP90 chaperone/DNA topoisomerase II/histidine kinase"/>
    <property type="match status" value="1"/>
</dbReference>
<dbReference type="InterPro" id="IPR003594">
    <property type="entry name" value="HATPase_dom"/>
</dbReference>
<keyword evidence="9" id="KW-0812">Transmembrane</keyword>
<keyword evidence="9" id="KW-0472">Membrane</keyword>
<keyword evidence="6 11" id="KW-0418">Kinase</keyword>
<dbReference type="EC" id="2.7.13.3" evidence="2"/>
<comment type="catalytic activity">
    <reaction evidence="1">
        <text>ATP + protein L-histidine = ADP + protein N-phospho-L-histidine.</text>
        <dbReference type="EC" id="2.7.13.3"/>
    </reaction>
</comment>
<evidence type="ECO:0000313" key="12">
    <source>
        <dbReference type="Proteomes" id="UP000622860"/>
    </source>
</evidence>
<feature type="transmembrane region" description="Helical" evidence="9">
    <location>
        <begin position="102"/>
        <end position="127"/>
    </location>
</feature>
<dbReference type="InterPro" id="IPR036890">
    <property type="entry name" value="HATPase_C_sf"/>
</dbReference>
<evidence type="ECO:0000256" key="5">
    <source>
        <dbReference type="ARBA" id="ARBA00022741"/>
    </source>
</evidence>
<dbReference type="GO" id="GO:0046983">
    <property type="term" value="F:protein dimerization activity"/>
    <property type="evidence" value="ECO:0007669"/>
    <property type="project" value="InterPro"/>
</dbReference>
<keyword evidence="12" id="KW-1185">Reference proteome</keyword>
<dbReference type="InterPro" id="IPR050482">
    <property type="entry name" value="Sensor_HK_TwoCompSys"/>
</dbReference>
<feature type="transmembrane region" description="Helical" evidence="9">
    <location>
        <begin position="7"/>
        <end position="25"/>
    </location>
</feature>
<evidence type="ECO:0000256" key="8">
    <source>
        <dbReference type="ARBA" id="ARBA00023012"/>
    </source>
</evidence>
<keyword evidence="8" id="KW-0902">Two-component regulatory system</keyword>
<dbReference type="RefSeq" id="WP_188455144.1">
    <property type="nucleotide sequence ID" value="NZ_BMFR01000006.1"/>
</dbReference>
<dbReference type="InterPro" id="IPR005467">
    <property type="entry name" value="His_kinase_dom"/>
</dbReference>
<feature type="transmembrane region" description="Helical" evidence="9">
    <location>
        <begin position="31"/>
        <end position="52"/>
    </location>
</feature>
<evidence type="ECO:0000256" key="1">
    <source>
        <dbReference type="ARBA" id="ARBA00000085"/>
    </source>
</evidence>
<dbReference type="GO" id="GO:0016020">
    <property type="term" value="C:membrane"/>
    <property type="evidence" value="ECO:0007669"/>
    <property type="project" value="InterPro"/>
</dbReference>
<dbReference type="InterPro" id="IPR011712">
    <property type="entry name" value="Sig_transdc_His_kin_sub3_dim/P"/>
</dbReference>
<feature type="transmembrane region" description="Helical" evidence="9">
    <location>
        <begin position="64"/>
        <end position="82"/>
    </location>
</feature>
<keyword evidence="4" id="KW-0808">Transferase</keyword>
<dbReference type="GO" id="GO:0005524">
    <property type="term" value="F:ATP binding"/>
    <property type="evidence" value="ECO:0007669"/>
    <property type="project" value="UniProtKB-KW"/>
</dbReference>
<keyword evidence="7" id="KW-0067">ATP-binding</keyword>
<evidence type="ECO:0000256" key="4">
    <source>
        <dbReference type="ARBA" id="ARBA00022679"/>
    </source>
</evidence>
<keyword evidence="9" id="KW-1133">Transmembrane helix</keyword>
<evidence type="ECO:0000256" key="3">
    <source>
        <dbReference type="ARBA" id="ARBA00022553"/>
    </source>
</evidence>
<reference evidence="11" key="1">
    <citation type="journal article" date="2014" name="Int. J. Syst. Evol. Microbiol.">
        <title>Complete genome sequence of Corynebacterium casei LMG S-19264T (=DSM 44701T), isolated from a smear-ripened cheese.</title>
        <authorList>
            <consortium name="US DOE Joint Genome Institute (JGI-PGF)"/>
            <person name="Walter F."/>
            <person name="Albersmeier A."/>
            <person name="Kalinowski J."/>
            <person name="Ruckert C."/>
        </authorList>
    </citation>
    <scope>NUCLEOTIDE SEQUENCE</scope>
    <source>
        <strain evidence="11">CGMCC 1.12754</strain>
    </source>
</reference>
<dbReference type="GO" id="GO:0000155">
    <property type="term" value="F:phosphorelay sensor kinase activity"/>
    <property type="evidence" value="ECO:0007669"/>
    <property type="project" value="InterPro"/>
</dbReference>
<proteinExistence type="predicted"/>
<dbReference type="AlphaFoldDB" id="A0A917M268"/>
<keyword evidence="5" id="KW-0547">Nucleotide-binding</keyword>
<dbReference type="Proteomes" id="UP000622860">
    <property type="component" value="Unassembled WGS sequence"/>
</dbReference>
<keyword evidence="3" id="KW-0597">Phosphoprotein</keyword>
<sequence length="392" mass="44389">MKNNSARTISVILYISLFVAFLFLYKNNPDSQGVIAAFTASFILLQIIRYSILPIASIPMKSTAAAIILSIQFLLAFAIQIIDGSFVPQINFFILLAEAAFYYRLAISVPFTFLCYAAFALGVYINLDFPPFDVVSFVIPRMLEYWLIFGFSYMARRSQQQSQELEMAYQHLQIINTELEEKTLIEERVRLSREIHDTVGHTLTTTLVGLESSKQLHANGQIDKALDKLDIVQEQVKRSLRDIRKSSRTLHDNPLFINFKNRLEDLLKSTSQQSDITITKNISDIQKLRPDQELAIYRSLQEGLTNGIKHGKATQFHFSLKELDGRILFKLSDDGTTAAKEMEYGFGLTAMNERITAIGGRMEIWTEPENGCSLSISIPIANKGFQSMEVPS</sequence>
<evidence type="ECO:0000313" key="11">
    <source>
        <dbReference type="EMBL" id="GGG74457.1"/>
    </source>
</evidence>
<dbReference type="Pfam" id="PF07730">
    <property type="entry name" value="HisKA_3"/>
    <property type="match status" value="1"/>
</dbReference>
<dbReference type="Pfam" id="PF02518">
    <property type="entry name" value="HATPase_c"/>
    <property type="match status" value="1"/>
</dbReference>
<feature type="transmembrane region" description="Helical" evidence="9">
    <location>
        <begin position="134"/>
        <end position="155"/>
    </location>
</feature>
<dbReference type="PROSITE" id="PS50109">
    <property type="entry name" value="HIS_KIN"/>
    <property type="match status" value="1"/>
</dbReference>
<dbReference type="Gene3D" id="3.30.565.10">
    <property type="entry name" value="Histidine kinase-like ATPase, C-terminal domain"/>
    <property type="match status" value="1"/>
</dbReference>
<feature type="domain" description="Histidine kinase" evidence="10">
    <location>
        <begin position="198"/>
        <end position="382"/>
    </location>
</feature>
<evidence type="ECO:0000256" key="6">
    <source>
        <dbReference type="ARBA" id="ARBA00022777"/>
    </source>
</evidence>
<name>A0A917M268_9BACI</name>
<dbReference type="CDD" id="cd16917">
    <property type="entry name" value="HATPase_UhpB-NarQ-NarX-like"/>
    <property type="match status" value="1"/>
</dbReference>
<dbReference type="PANTHER" id="PTHR24421:SF10">
    <property type="entry name" value="NITRATE_NITRITE SENSOR PROTEIN NARQ"/>
    <property type="match status" value="1"/>
</dbReference>
<dbReference type="PANTHER" id="PTHR24421">
    <property type="entry name" value="NITRATE/NITRITE SENSOR PROTEIN NARX-RELATED"/>
    <property type="match status" value="1"/>
</dbReference>
<evidence type="ECO:0000256" key="7">
    <source>
        <dbReference type="ARBA" id="ARBA00022840"/>
    </source>
</evidence>
<evidence type="ECO:0000259" key="10">
    <source>
        <dbReference type="PROSITE" id="PS50109"/>
    </source>
</evidence>
<evidence type="ECO:0000256" key="9">
    <source>
        <dbReference type="SAM" id="Phobius"/>
    </source>
</evidence>
<gene>
    <name evidence="11" type="ORF">GCM10011398_18920</name>
</gene>
<reference evidence="11" key="2">
    <citation type="submission" date="2020-09" db="EMBL/GenBank/DDBJ databases">
        <authorList>
            <person name="Sun Q."/>
            <person name="Zhou Y."/>
        </authorList>
    </citation>
    <scope>NUCLEOTIDE SEQUENCE</scope>
    <source>
        <strain evidence="11">CGMCC 1.12754</strain>
    </source>
</reference>
<dbReference type="EMBL" id="BMFR01000006">
    <property type="protein sequence ID" value="GGG74457.1"/>
    <property type="molecule type" value="Genomic_DNA"/>
</dbReference>